<dbReference type="Proteomes" id="UP000580043">
    <property type="component" value="Unassembled WGS sequence"/>
</dbReference>
<reference evidence="2 3" key="1">
    <citation type="submission" date="2020-04" db="EMBL/GenBank/DDBJ databases">
        <title>Zoogloea sp. G-4-1-14 isolated from soil.</title>
        <authorList>
            <person name="Dahal R.H."/>
        </authorList>
    </citation>
    <scope>NUCLEOTIDE SEQUENCE [LARGE SCALE GENOMIC DNA]</scope>
    <source>
        <strain evidence="2 3">G-4-1-14</strain>
    </source>
</reference>
<keyword evidence="3" id="KW-1185">Reference proteome</keyword>
<comment type="caution">
    <text evidence="2">The sequence shown here is derived from an EMBL/GenBank/DDBJ whole genome shotgun (WGS) entry which is preliminary data.</text>
</comment>
<dbReference type="NCBIfam" id="TIGR02001">
    <property type="entry name" value="gcw_chp"/>
    <property type="match status" value="1"/>
</dbReference>
<feature type="chain" id="PRO_5032824955" description="Choline dehydrogenase" evidence="1">
    <location>
        <begin position="35"/>
        <end position="296"/>
    </location>
</feature>
<name>A0A848G1H8_9RHOO</name>
<sequence>MIEFQSCCRRIPRLAAIGVMGGLTAFLMPASGGAAEASAGAVEAPAYSITGNVSFNSDYVWRGLTQTFGGPALQFGTDWKHRSGLYAGFWASNVSEKWVPGANLETDYYAGYKTEIASGFFLDLNLLYVYYPGGDYSKALDGRTFQSSKPHTLEPSIGFAYEWASVKYGRTLSRFYGWNVNNSAPGVFSAEDVHAGVKGSTRGSQYVELGASCDVWESVNLSLQLGREWVANSSGLDWSYLRVGVSKTLADNWSVGLSVWGTTQPAAFKNYVALTGSGDTESVGRTRAVLSIARAF</sequence>
<accession>A0A848G1H8</accession>
<feature type="signal peptide" evidence="1">
    <location>
        <begin position="1"/>
        <end position="34"/>
    </location>
</feature>
<evidence type="ECO:0000256" key="1">
    <source>
        <dbReference type="SAM" id="SignalP"/>
    </source>
</evidence>
<dbReference type="EMBL" id="JABBGA010000002">
    <property type="protein sequence ID" value="NML24930.1"/>
    <property type="molecule type" value="Genomic_DNA"/>
</dbReference>
<dbReference type="RefSeq" id="WP_169144568.1">
    <property type="nucleotide sequence ID" value="NZ_JABBGA010000002.1"/>
</dbReference>
<gene>
    <name evidence="2" type="ORF">HHL15_04215</name>
</gene>
<protein>
    <recommendedName>
        <fullName evidence="4">Choline dehydrogenase</fullName>
    </recommendedName>
</protein>
<dbReference type="InterPro" id="IPR010239">
    <property type="entry name" value="CHP02001"/>
</dbReference>
<dbReference type="Pfam" id="PF09694">
    <property type="entry name" value="Gcw_chp"/>
    <property type="match status" value="1"/>
</dbReference>
<dbReference type="AlphaFoldDB" id="A0A848G1H8"/>
<evidence type="ECO:0000313" key="3">
    <source>
        <dbReference type="Proteomes" id="UP000580043"/>
    </source>
</evidence>
<evidence type="ECO:0008006" key="4">
    <source>
        <dbReference type="Google" id="ProtNLM"/>
    </source>
</evidence>
<evidence type="ECO:0000313" key="2">
    <source>
        <dbReference type="EMBL" id="NML24930.1"/>
    </source>
</evidence>
<proteinExistence type="predicted"/>
<organism evidence="2 3">
    <name type="scientific">Zoogloea dura</name>
    <dbReference type="NCBI Taxonomy" id="2728840"/>
    <lineage>
        <taxon>Bacteria</taxon>
        <taxon>Pseudomonadati</taxon>
        <taxon>Pseudomonadota</taxon>
        <taxon>Betaproteobacteria</taxon>
        <taxon>Rhodocyclales</taxon>
        <taxon>Zoogloeaceae</taxon>
        <taxon>Zoogloea</taxon>
    </lineage>
</organism>
<keyword evidence="1" id="KW-0732">Signal</keyword>